<feature type="transmembrane region" description="Helical" evidence="1">
    <location>
        <begin position="17"/>
        <end position="36"/>
    </location>
</feature>
<evidence type="ECO:0000313" key="3">
    <source>
        <dbReference type="Proteomes" id="UP000321893"/>
    </source>
</evidence>
<organism evidence="2 3">
    <name type="scientific">Lentilactobacillus kefiri</name>
    <name type="common">Lactobacillus kefiri</name>
    <dbReference type="NCBI Taxonomy" id="33962"/>
    <lineage>
        <taxon>Bacteria</taxon>
        <taxon>Bacillati</taxon>
        <taxon>Bacillota</taxon>
        <taxon>Bacilli</taxon>
        <taxon>Lactobacillales</taxon>
        <taxon>Lactobacillaceae</taxon>
        <taxon>Lentilactobacillus</taxon>
    </lineage>
</organism>
<protein>
    <submittedName>
        <fullName evidence="2">Uncharacterized protein</fullName>
    </submittedName>
</protein>
<dbReference type="AlphaFoldDB" id="A0A511DWF3"/>
<keyword evidence="3" id="KW-1185">Reference proteome</keyword>
<gene>
    <name evidence="2" type="ORF">LKE01_19850</name>
</gene>
<accession>A0A511DWF3</accession>
<dbReference type="Proteomes" id="UP000321893">
    <property type="component" value="Unassembled WGS sequence"/>
</dbReference>
<keyword evidence="1" id="KW-0812">Transmembrane</keyword>
<sequence length="47" mass="5177">MIEEITHGLNWAQITGVLWLIVAAIGTPIISCLSINEPSNKYSFTKC</sequence>
<dbReference type="EMBL" id="BJVK01000036">
    <property type="protein sequence ID" value="GEL29165.1"/>
    <property type="molecule type" value="Genomic_DNA"/>
</dbReference>
<comment type="caution">
    <text evidence="2">The sequence shown here is derived from an EMBL/GenBank/DDBJ whole genome shotgun (WGS) entry which is preliminary data.</text>
</comment>
<dbReference type="GeneID" id="71566684"/>
<keyword evidence="1" id="KW-0472">Membrane</keyword>
<evidence type="ECO:0000313" key="2">
    <source>
        <dbReference type="EMBL" id="GEL29165.1"/>
    </source>
</evidence>
<name>A0A511DWF3_LENKE</name>
<evidence type="ECO:0000256" key="1">
    <source>
        <dbReference type="SAM" id="Phobius"/>
    </source>
</evidence>
<reference evidence="2" key="1">
    <citation type="submission" date="2019-07" db="EMBL/GenBank/DDBJ databases">
        <title>Whole genome shotgun sequence of Lactobacillus kefiri NBRC 15888.</title>
        <authorList>
            <person name="Hosoyama A."/>
            <person name="Uohara A."/>
            <person name="Ohji S."/>
            <person name="Ichikawa N."/>
        </authorList>
    </citation>
    <scope>NUCLEOTIDE SEQUENCE [LARGE SCALE GENOMIC DNA]</scope>
    <source>
        <strain evidence="2">NBRC 15888</strain>
    </source>
</reference>
<keyword evidence="1" id="KW-1133">Transmembrane helix</keyword>
<proteinExistence type="predicted"/>
<dbReference type="RefSeq" id="WP_156645007.1">
    <property type="nucleotide sequence ID" value="NZ_BJVK01000036.1"/>
</dbReference>